<proteinExistence type="predicted"/>
<name>A0A6M5YGX4_9BACT</name>
<dbReference type="Proteomes" id="UP000503447">
    <property type="component" value="Chromosome"/>
</dbReference>
<dbReference type="RefSeq" id="WP_171468939.1">
    <property type="nucleotide sequence ID" value="NZ_CP053452.2"/>
</dbReference>
<dbReference type="KEGG" id="ftj:FTUN_0066"/>
<dbReference type="AlphaFoldDB" id="A0A6M5YGX4"/>
<reference evidence="2" key="1">
    <citation type="submission" date="2020-05" db="EMBL/GenBank/DDBJ databases">
        <title>Frigoriglobus tundricola gen. nov., sp. nov., a psychrotolerant cellulolytic planctomycete of the family Gemmataceae with two divergent copies of 16S rRNA gene.</title>
        <authorList>
            <person name="Kulichevskaya I.S."/>
            <person name="Ivanova A.A."/>
            <person name="Naumoff D.G."/>
            <person name="Beletsky A.V."/>
            <person name="Rijpstra W.I.C."/>
            <person name="Sinninghe Damste J.S."/>
            <person name="Mardanov A.V."/>
            <person name="Ravin N.V."/>
            <person name="Dedysh S.N."/>
        </authorList>
    </citation>
    <scope>NUCLEOTIDE SEQUENCE [LARGE SCALE GENOMIC DNA]</scope>
    <source>
        <strain evidence="2">PL17</strain>
    </source>
</reference>
<gene>
    <name evidence="1" type="ORF">FTUN_0066</name>
</gene>
<sequence>MDVLKIDAAGAEADILDRLGSRLARTRVVLVDYSRGSLRRQVDALLTGHELFGAVVRSPAAGTLKYVRADLLG</sequence>
<protein>
    <recommendedName>
        <fullName evidence="3">FkbM family methyltransferase</fullName>
    </recommendedName>
</protein>
<organism evidence="1 2">
    <name type="scientific">Frigoriglobus tundricola</name>
    <dbReference type="NCBI Taxonomy" id="2774151"/>
    <lineage>
        <taxon>Bacteria</taxon>
        <taxon>Pseudomonadati</taxon>
        <taxon>Planctomycetota</taxon>
        <taxon>Planctomycetia</taxon>
        <taxon>Gemmatales</taxon>
        <taxon>Gemmataceae</taxon>
        <taxon>Frigoriglobus</taxon>
    </lineage>
</organism>
<evidence type="ECO:0008006" key="3">
    <source>
        <dbReference type="Google" id="ProtNLM"/>
    </source>
</evidence>
<accession>A0A6M5YGX4</accession>
<keyword evidence="2" id="KW-1185">Reference proteome</keyword>
<dbReference type="EMBL" id="CP053452">
    <property type="protein sequence ID" value="QJW92570.1"/>
    <property type="molecule type" value="Genomic_DNA"/>
</dbReference>
<evidence type="ECO:0000313" key="2">
    <source>
        <dbReference type="Proteomes" id="UP000503447"/>
    </source>
</evidence>
<evidence type="ECO:0000313" key="1">
    <source>
        <dbReference type="EMBL" id="QJW92570.1"/>
    </source>
</evidence>